<keyword evidence="1" id="KW-0732">Signal</keyword>
<proteinExistence type="predicted"/>
<sequence length="399" mass="42088">MNLHGLATPLLFGAIVVSALVMNLHTAAWATPPATASCDQGDAYDKLKCKHDGVANQIEFMTGLFKEGTLLGDKLTAGQRGQMTGVKMKTDRSKHKNGANDFKKLAKSEAKSNKNACYHVPLTAQDDGNGDGICDYDQGNPNAKCAAIDLDDNKNKQACNPLKKNKGKGQDGLECDQICSPDEALTDSERSEMEAEAAPIGQAYDALEGELHKVNGDLEELNNAAPQALVSLSAQAVPSGCETPVTTPGLDLAAGILRQVSVTARGVAGMAGTGCKQIAVALGFGGNGSVVCLVFETAASVLEIAYTTVDEILKTEESALQSSTLTCLQKTAGSIDDGFATLYTQHADIKRNDDNNAASIKNNSNANTAALMERINQLRNELVTIMNTPQGQRTLFPVK</sequence>
<feature type="chain" id="PRO_5046366417" evidence="1">
    <location>
        <begin position="31"/>
        <end position="399"/>
    </location>
</feature>
<protein>
    <submittedName>
        <fullName evidence="2">Uncharacterized protein</fullName>
    </submittedName>
</protein>
<gene>
    <name evidence="2" type="ORF">KP004_06330</name>
</gene>
<reference evidence="2 3" key="1">
    <citation type="submission" date="2021-06" db="EMBL/GenBank/DDBJ databases">
        <title>Gemonas diversity in paddy soil.</title>
        <authorList>
            <person name="Liu G."/>
        </authorList>
    </citation>
    <scope>NUCLEOTIDE SEQUENCE [LARGE SCALE GENOMIC DNA]</scope>
    <source>
        <strain evidence="2 3">RG10</strain>
    </source>
</reference>
<dbReference type="Proteomes" id="UP000683557">
    <property type="component" value="Chromosome"/>
</dbReference>
<accession>A0ABX8J9V8</accession>
<dbReference type="EMBL" id="CP076723">
    <property type="protein sequence ID" value="QWV94791.1"/>
    <property type="molecule type" value="Genomic_DNA"/>
</dbReference>
<evidence type="ECO:0000256" key="1">
    <source>
        <dbReference type="SAM" id="SignalP"/>
    </source>
</evidence>
<name>A0ABX8J9V8_9BACT</name>
<evidence type="ECO:0000313" key="3">
    <source>
        <dbReference type="Proteomes" id="UP000683557"/>
    </source>
</evidence>
<organism evidence="2 3">
    <name type="scientific">Geomonas oryzisoli</name>
    <dbReference type="NCBI Taxonomy" id="2847992"/>
    <lineage>
        <taxon>Bacteria</taxon>
        <taxon>Pseudomonadati</taxon>
        <taxon>Thermodesulfobacteriota</taxon>
        <taxon>Desulfuromonadia</taxon>
        <taxon>Geobacterales</taxon>
        <taxon>Geobacteraceae</taxon>
        <taxon>Geomonas</taxon>
    </lineage>
</organism>
<evidence type="ECO:0000313" key="2">
    <source>
        <dbReference type="EMBL" id="QWV94791.1"/>
    </source>
</evidence>
<keyword evidence="3" id="KW-1185">Reference proteome</keyword>
<dbReference type="RefSeq" id="WP_216801510.1">
    <property type="nucleotide sequence ID" value="NZ_CP076723.1"/>
</dbReference>
<feature type="signal peptide" evidence="1">
    <location>
        <begin position="1"/>
        <end position="30"/>
    </location>
</feature>